<feature type="region of interest" description="Disordered" evidence="1">
    <location>
        <begin position="65"/>
        <end position="142"/>
    </location>
</feature>
<gene>
    <name evidence="3" type="ORF">PIB30_037226</name>
</gene>
<dbReference type="InterPro" id="IPR036574">
    <property type="entry name" value="Scorpion_toxin-like_sf"/>
</dbReference>
<keyword evidence="2" id="KW-0732">Signal</keyword>
<evidence type="ECO:0000256" key="1">
    <source>
        <dbReference type="SAM" id="MobiDB-lite"/>
    </source>
</evidence>
<dbReference type="SUPFAM" id="SSF57095">
    <property type="entry name" value="Scorpion toxin-like"/>
    <property type="match status" value="1"/>
</dbReference>
<protein>
    <submittedName>
        <fullName evidence="3">Uncharacterized protein</fullName>
    </submittedName>
</protein>
<dbReference type="Gene3D" id="3.30.30.10">
    <property type="entry name" value="Knottin, scorpion toxin-like"/>
    <property type="match status" value="1"/>
</dbReference>
<evidence type="ECO:0000256" key="2">
    <source>
        <dbReference type="SAM" id="SignalP"/>
    </source>
</evidence>
<accession>A0ABU6QDT4</accession>
<dbReference type="PROSITE" id="PS00940">
    <property type="entry name" value="GAMMA_THIONIN"/>
    <property type="match status" value="1"/>
</dbReference>
<keyword evidence="4" id="KW-1185">Reference proteome</keyword>
<comment type="caution">
    <text evidence="3">The sequence shown here is derived from an EMBL/GenBank/DDBJ whole genome shotgun (WGS) entry which is preliminary data.</text>
</comment>
<reference evidence="3 4" key="1">
    <citation type="journal article" date="2023" name="Plants (Basel)">
        <title>Bridging the Gap: Combining Genomics and Transcriptomics Approaches to Understand Stylosanthes scabra, an Orphan Legume from the Brazilian Caatinga.</title>
        <authorList>
            <person name="Ferreira-Neto J.R.C."/>
            <person name="da Silva M.D."/>
            <person name="Binneck E."/>
            <person name="de Melo N.F."/>
            <person name="da Silva R.H."/>
            <person name="de Melo A.L.T.M."/>
            <person name="Pandolfi V."/>
            <person name="Bustamante F.O."/>
            <person name="Brasileiro-Vidal A.C."/>
            <person name="Benko-Iseppon A.M."/>
        </authorList>
    </citation>
    <scope>NUCLEOTIDE SEQUENCE [LARGE SCALE GENOMIC DNA]</scope>
    <source>
        <tissue evidence="3">Leaves</tissue>
    </source>
</reference>
<dbReference type="InterPro" id="IPR008176">
    <property type="entry name" value="Defensin_plant"/>
</dbReference>
<proteinExistence type="predicted"/>
<name>A0ABU6QDT4_9FABA</name>
<evidence type="ECO:0000313" key="3">
    <source>
        <dbReference type="EMBL" id="MED6109837.1"/>
    </source>
</evidence>
<feature type="compositionally biased region" description="Basic residues" evidence="1">
    <location>
        <begin position="84"/>
        <end position="94"/>
    </location>
</feature>
<organism evidence="3 4">
    <name type="scientific">Stylosanthes scabra</name>
    <dbReference type="NCBI Taxonomy" id="79078"/>
    <lineage>
        <taxon>Eukaryota</taxon>
        <taxon>Viridiplantae</taxon>
        <taxon>Streptophyta</taxon>
        <taxon>Embryophyta</taxon>
        <taxon>Tracheophyta</taxon>
        <taxon>Spermatophyta</taxon>
        <taxon>Magnoliopsida</taxon>
        <taxon>eudicotyledons</taxon>
        <taxon>Gunneridae</taxon>
        <taxon>Pentapetalae</taxon>
        <taxon>rosids</taxon>
        <taxon>fabids</taxon>
        <taxon>Fabales</taxon>
        <taxon>Fabaceae</taxon>
        <taxon>Papilionoideae</taxon>
        <taxon>50 kb inversion clade</taxon>
        <taxon>dalbergioids sensu lato</taxon>
        <taxon>Dalbergieae</taxon>
        <taxon>Pterocarpus clade</taxon>
        <taxon>Stylosanthes</taxon>
    </lineage>
</organism>
<feature type="chain" id="PRO_5047102423" evidence="2">
    <location>
        <begin position="27"/>
        <end position="260"/>
    </location>
</feature>
<dbReference type="Proteomes" id="UP001341840">
    <property type="component" value="Unassembled WGS sequence"/>
</dbReference>
<dbReference type="EMBL" id="JASCZI010000186">
    <property type="protein sequence ID" value="MED6109837.1"/>
    <property type="molecule type" value="Genomic_DNA"/>
</dbReference>
<sequence>MEKKTVAGFCIFFLVLFLAQEGVVKTEGKLCNHLADTYRGPCFTEASCDDHCKNKEHFVSDVHISGASSQHESHPESSSGSGARTRHSKIHPFHPPRDKSSSDPSDSVENRHPPERCPTHMNRSVVDNTNTEDEDYVPDADEMTSFDDHIDNLFADHDAEEQNKGKKRKDNKLWEVEVIEDGVIRLMKQTVFQVASIPPKRKIVLRFNESNQAVGDGGGLLSGFLGGLGADFKTFPISMKSWHEMKEYKESVYNDIIKVD</sequence>
<feature type="compositionally biased region" description="Basic and acidic residues" evidence="1">
    <location>
        <begin position="108"/>
        <end position="118"/>
    </location>
</feature>
<feature type="compositionally biased region" description="Acidic residues" evidence="1">
    <location>
        <begin position="130"/>
        <end position="142"/>
    </location>
</feature>
<evidence type="ECO:0000313" key="4">
    <source>
        <dbReference type="Proteomes" id="UP001341840"/>
    </source>
</evidence>
<feature type="signal peptide" evidence="2">
    <location>
        <begin position="1"/>
        <end position="26"/>
    </location>
</feature>